<evidence type="ECO:0000313" key="1">
    <source>
        <dbReference type="EMBL" id="CAI2366902.1"/>
    </source>
</evidence>
<accession>A0AAD1UDM0</accession>
<keyword evidence="2" id="KW-1185">Reference proteome</keyword>
<proteinExistence type="predicted"/>
<evidence type="ECO:0000313" key="2">
    <source>
        <dbReference type="Proteomes" id="UP001295684"/>
    </source>
</evidence>
<reference evidence="1" key="1">
    <citation type="submission" date="2023-07" db="EMBL/GenBank/DDBJ databases">
        <authorList>
            <consortium name="AG Swart"/>
            <person name="Singh M."/>
            <person name="Singh A."/>
            <person name="Seah K."/>
            <person name="Emmerich C."/>
        </authorList>
    </citation>
    <scope>NUCLEOTIDE SEQUENCE</scope>
    <source>
        <strain evidence="1">DP1</strain>
    </source>
</reference>
<dbReference type="EMBL" id="CAMPGE010007985">
    <property type="protein sequence ID" value="CAI2366902.1"/>
    <property type="molecule type" value="Genomic_DNA"/>
</dbReference>
<sequence length="92" mass="10639">MILRSLLLLNSRGLLGGAIILKSIAHLSFFTCPERRCLIIGTLIHIQERCKPIRGCIVHMVHWLGTKLFYLRSSFSDFHNCKHLCKSYTHFL</sequence>
<gene>
    <name evidence="1" type="ORF">ECRASSUSDP1_LOCUS8177</name>
</gene>
<organism evidence="1 2">
    <name type="scientific">Euplotes crassus</name>
    <dbReference type="NCBI Taxonomy" id="5936"/>
    <lineage>
        <taxon>Eukaryota</taxon>
        <taxon>Sar</taxon>
        <taxon>Alveolata</taxon>
        <taxon>Ciliophora</taxon>
        <taxon>Intramacronucleata</taxon>
        <taxon>Spirotrichea</taxon>
        <taxon>Hypotrichia</taxon>
        <taxon>Euplotida</taxon>
        <taxon>Euplotidae</taxon>
        <taxon>Moneuplotes</taxon>
    </lineage>
</organism>
<name>A0AAD1UDM0_EUPCR</name>
<dbReference type="AlphaFoldDB" id="A0AAD1UDM0"/>
<protein>
    <submittedName>
        <fullName evidence="1">Uncharacterized protein</fullName>
    </submittedName>
</protein>
<comment type="caution">
    <text evidence="1">The sequence shown here is derived from an EMBL/GenBank/DDBJ whole genome shotgun (WGS) entry which is preliminary data.</text>
</comment>
<dbReference type="Proteomes" id="UP001295684">
    <property type="component" value="Unassembled WGS sequence"/>
</dbReference>